<evidence type="ECO:0000313" key="2">
    <source>
        <dbReference type="Proteomes" id="UP001234178"/>
    </source>
</evidence>
<protein>
    <recommendedName>
        <fullName evidence="3">Transmembrane protein</fullName>
    </recommendedName>
</protein>
<keyword evidence="2" id="KW-1185">Reference proteome</keyword>
<organism evidence="1 2">
    <name type="scientific">Daphnia magna</name>
    <dbReference type="NCBI Taxonomy" id="35525"/>
    <lineage>
        <taxon>Eukaryota</taxon>
        <taxon>Metazoa</taxon>
        <taxon>Ecdysozoa</taxon>
        <taxon>Arthropoda</taxon>
        <taxon>Crustacea</taxon>
        <taxon>Branchiopoda</taxon>
        <taxon>Diplostraca</taxon>
        <taxon>Cladocera</taxon>
        <taxon>Anomopoda</taxon>
        <taxon>Daphniidae</taxon>
        <taxon>Daphnia</taxon>
    </lineage>
</organism>
<reference evidence="1 2" key="1">
    <citation type="journal article" date="2023" name="Nucleic Acids Res.">
        <title>The hologenome of Daphnia magna reveals possible DNA methylation and microbiome-mediated evolution of the host genome.</title>
        <authorList>
            <person name="Chaturvedi A."/>
            <person name="Li X."/>
            <person name="Dhandapani V."/>
            <person name="Marshall H."/>
            <person name="Kissane S."/>
            <person name="Cuenca-Cambronero M."/>
            <person name="Asole G."/>
            <person name="Calvet F."/>
            <person name="Ruiz-Romero M."/>
            <person name="Marangio P."/>
            <person name="Guigo R."/>
            <person name="Rago D."/>
            <person name="Mirbahai L."/>
            <person name="Eastwood N."/>
            <person name="Colbourne J.K."/>
            <person name="Zhou J."/>
            <person name="Mallon E."/>
            <person name="Orsini L."/>
        </authorList>
    </citation>
    <scope>NUCLEOTIDE SEQUENCE [LARGE SCALE GENOMIC DNA]</scope>
    <source>
        <strain evidence="1">LRV0_1</strain>
    </source>
</reference>
<dbReference type="EMBL" id="JAOYFB010000001">
    <property type="protein sequence ID" value="KAK4002043.1"/>
    <property type="molecule type" value="Genomic_DNA"/>
</dbReference>
<proteinExistence type="predicted"/>
<accession>A0ABQ9YN50</accession>
<gene>
    <name evidence="1" type="ORF">OUZ56_003902</name>
</gene>
<dbReference type="Proteomes" id="UP001234178">
    <property type="component" value="Unassembled WGS sequence"/>
</dbReference>
<name>A0ABQ9YN50_9CRUS</name>
<sequence>MFVRYNTAVLTISVVSPPVDHTQLHFLRLPAVVVNDFTSSLSSLTSSPSSLSRRLGRLHLRLVVLVVFAFISVSSSWSSSPSSPSRRFGRLRLHLRLSVSSSSLSLFTPLPRRWLLLRLSRREFIVDRRSGTVLFCIVMFKLTRWLPPRLRPIFFVACRDRPQWPSPQGALGNAPVGTSLCRCGGGFLRVCIPCNGFRRRVNPDLSSDKSHLVRDP</sequence>
<evidence type="ECO:0008006" key="3">
    <source>
        <dbReference type="Google" id="ProtNLM"/>
    </source>
</evidence>
<comment type="caution">
    <text evidence="1">The sequence shown here is derived from an EMBL/GenBank/DDBJ whole genome shotgun (WGS) entry which is preliminary data.</text>
</comment>
<evidence type="ECO:0000313" key="1">
    <source>
        <dbReference type="EMBL" id="KAK4002043.1"/>
    </source>
</evidence>